<sequence>MGYKFMTYGGYFLFCLFFLLMDGWRGMGICLIIVGLALLALEPYKIKAKKNIDKLKENAETLKHFDGGFNPDNFFNTYKTKIAFKESDSFVKIYHLNRDEHIEEYTIPFSNIIESEIALDNQIISKVSKSGIVAGGLLAGGIGAALGGLSASSIQNEMVKSVTLKITVEDLSKPIHYIDFLPTQEVEGYNTQGYKKDSNIIQQALKNAEYWHGVMDVIIKKANKVAQ</sequence>
<dbReference type="AlphaFoldDB" id="A0A9Q6A8X2"/>
<dbReference type="EMBL" id="PGUV01000007">
    <property type="protein sequence ID" value="PLS07565.1"/>
    <property type="molecule type" value="Genomic_DNA"/>
</dbReference>
<proteinExistence type="predicted"/>
<evidence type="ECO:0000313" key="3">
    <source>
        <dbReference type="Proteomes" id="UP000234803"/>
    </source>
</evidence>
<reference evidence="2 3" key="1">
    <citation type="submission" date="2017-12" db="EMBL/GenBank/DDBJ databases">
        <title>Comparative Functional Genomics of Dry Heat Resistant strains isolated from the Viking Spacecraft.</title>
        <authorList>
            <person name="Seuylemezian A."/>
            <person name="Cooper K."/>
            <person name="Vaishampayan P."/>
        </authorList>
    </citation>
    <scope>NUCLEOTIDE SEQUENCE [LARGE SCALE GENOMIC DNA]</scope>
    <source>
        <strain evidence="2 3">V48-19</strain>
    </source>
</reference>
<accession>A0A9Q6A8X2</accession>
<protein>
    <submittedName>
        <fullName evidence="2">Immunity protein</fullName>
    </submittedName>
</protein>
<evidence type="ECO:0000313" key="2">
    <source>
        <dbReference type="EMBL" id="PLS07565.1"/>
    </source>
</evidence>
<comment type="caution">
    <text evidence="2">The sequence shown here is derived from an EMBL/GenBank/DDBJ whole genome shotgun (WGS) entry which is preliminary data.</text>
</comment>
<dbReference type="Proteomes" id="UP000234803">
    <property type="component" value="Unassembled WGS sequence"/>
</dbReference>
<gene>
    <name evidence="2" type="ORF">CUU63_09715</name>
</gene>
<dbReference type="RefSeq" id="WP_101860423.1">
    <property type="nucleotide sequence ID" value="NZ_PGUV01000007.1"/>
</dbReference>
<keyword evidence="1" id="KW-0472">Membrane</keyword>
<organism evidence="2 3">
    <name type="scientific">Bacillus halotolerans</name>
    <dbReference type="NCBI Taxonomy" id="260554"/>
    <lineage>
        <taxon>Bacteria</taxon>
        <taxon>Bacillati</taxon>
        <taxon>Bacillota</taxon>
        <taxon>Bacilli</taxon>
        <taxon>Bacillales</taxon>
        <taxon>Bacillaceae</taxon>
        <taxon>Bacillus</taxon>
    </lineage>
</organism>
<evidence type="ECO:0000256" key="1">
    <source>
        <dbReference type="SAM" id="Phobius"/>
    </source>
</evidence>
<name>A0A9Q6A8X2_9BACI</name>
<keyword evidence="1" id="KW-0812">Transmembrane</keyword>
<feature type="transmembrane region" description="Helical" evidence="1">
    <location>
        <begin position="26"/>
        <end position="44"/>
    </location>
</feature>
<keyword evidence="1" id="KW-1133">Transmembrane helix</keyword>